<reference evidence="2" key="1">
    <citation type="submission" date="2018-10" db="EMBL/GenBank/DDBJ databases">
        <title>Hidden diversity of soil giant viruses.</title>
        <authorList>
            <person name="Schulz F."/>
            <person name="Alteio L."/>
            <person name="Goudeau D."/>
            <person name="Ryan E.M."/>
            <person name="Malmstrom R.R."/>
            <person name="Blanchard J."/>
            <person name="Woyke T."/>
        </authorList>
    </citation>
    <scope>NUCLEOTIDE SEQUENCE</scope>
    <source>
        <strain evidence="2">EDV1</strain>
    </source>
</reference>
<gene>
    <name evidence="2" type="ORF">Edafosvirus45_2</name>
</gene>
<dbReference type="EMBL" id="MK072110">
    <property type="protein sequence ID" value="AYV78893.1"/>
    <property type="molecule type" value="Genomic_DNA"/>
</dbReference>
<accession>A0A3G4ZZ86</accession>
<name>A0A3G4ZZ86_9VIRU</name>
<keyword evidence="1" id="KW-0472">Membrane</keyword>
<evidence type="ECO:0000313" key="2">
    <source>
        <dbReference type="EMBL" id="AYV78893.1"/>
    </source>
</evidence>
<organism evidence="2">
    <name type="scientific">Edafosvirus sp</name>
    <dbReference type="NCBI Taxonomy" id="2487765"/>
    <lineage>
        <taxon>Viruses</taxon>
        <taxon>Varidnaviria</taxon>
        <taxon>Bamfordvirae</taxon>
        <taxon>Nucleocytoviricota</taxon>
        <taxon>Megaviricetes</taxon>
        <taxon>Imitervirales</taxon>
        <taxon>Mimiviridae</taxon>
        <taxon>Klosneuvirinae</taxon>
    </lineage>
</organism>
<feature type="transmembrane region" description="Helical" evidence="1">
    <location>
        <begin position="254"/>
        <end position="272"/>
    </location>
</feature>
<proteinExistence type="predicted"/>
<keyword evidence="1" id="KW-1133">Transmembrane helix</keyword>
<sequence length="278" mass="31799">MYSCLDEAFESPLKPKMSVLQKDQQFNNNKYSLVGQNNEQQQYTINQSNCIKPKQYYTTQQAQLIKEPEPVYVQENCTDAISNFSSNDSIDNKEIIKNESDIQSIDAYSLSDCRTDDKLTETKSLVSLSSLPSIPSMPSLSTTASASPCKNHKKSFHKSHVNKFLKEIGIDNESIDSQSDAHDHIKNCEECKNEIYNKIQQDKTGILDKSNVIKHIKQIKQLKDPNIVITNIQSDVNTTDDSYFSIFFNEFREIIVVLLVGIVIILLLDIFVRIRRKF</sequence>
<keyword evidence="1" id="KW-0812">Transmembrane</keyword>
<protein>
    <submittedName>
        <fullName evidence="2">Uncharacterized protein</fullName>
    </submittedName>
</protein>
<evidence type="ECO:0000256" key="1">
    <source>
        <dbReference type="SAM" id="Phobius"/>
    </source>
</evidence>